<keyword evidence="1" id="KW-1133">Transmembrane helix</keyword>
<keyword evidence="1" id="KW-0472">Membrane</keyword>
<evidence type="ECO:0000313" key="3">
    <source>
        <dbReference type="Proteomes" id="UP001178288"/>
    </source>
</evidence>
<dbReference type="EMBL" id="CP126114">
    <property type="protein sequence ID" value="WHY84050.1"/>
    <property type="molecule type" value="Genomic_DNA"/>
</dbReference>
<keyword evidence="1" id="KW-0812">Transmembrane</keyword>
<dbReference type="KEGG" id="nnv:QNH39_15315"/>
<dbReference type="RefSeq" id="WP_066088191.1">
    <property type="nucleotide sequence ID" value="NZ_CP126114.1"/>
</dbReference>
<dbReference type="Proteomes" id="UP001178288">
    <property type="component" value="Chromosome"/>
</dbReference>
<protein>
    <submittedName>
        <fullName evidence="2">Uncharacterized protein</fullName>
    </submittedName>
</protein>
<accession>A0AA95MI80</accession>
<evidence type="ECO:0000256" key="1">
    <source>
        <dbReference type="SAM" id="Phobius"/>
    </source>
</evidence>
<name>A0AA95MI80_9BACI</name>
<organism evidence="2 3">
    <name type="scientific">Neobacillus novalis</name>
    <dbReference type="NCBI Taxonomy" id="220687"/>
    <lineage>
        <taxon>Bacteria</taxon>
        <taxon>Bacillati</taxon>
        <taxon>Bacillota</taxon>
        <taxon>Bacilli</taxon>
        <taxon>Bacillales</taxon>
        <taxon>Bacillaceae</taxon>
        <taxon>Neobacillus</taxon>
    </lineage>
</organism>
<reference evidence="2" key="1">
    <citation type="submission" date="2023-05" db="EMBL/GenBank/DDBJ databases">
        <title>Comparative genomics of Bacillaceae isolates and their secondary metabolite potential.</title>
        <authorList>
            <person name="Song L."/>
            <person name="Nielsen L.J."/>
            <person name="Mohite O."/>
            <person name="Xu X."/>
            <person name="Weber T."/>
            <person name="Kovacs A.T."/>
        </authorList>
    </citation>
    <scope>NUCLEOTIDE SEQUENCE</scope>
    <source>
        <strain evidence="2">XLM17</strain>
    </source>
</reference>
<dbReference type="AlphaFoldDB" id="A0AA95MI80"/>
<sequence>MKKYLPVTIVSFVFGFIGRMLVGNWGFLVAVGFGLLFLIYQELSIISTLLKERSSTKKVA</sequence>
<gene>
    <name evidence="2" type="ORF">QNH39_15315</name>
</gene>
<keyword evidence="3" id="KW-1185">Reference proteome</keyword>
<feature type="transmembrane region" description="Helical" evidence="1">
    <location>
        <begin position="28"/>
        <end position="50"/>
    </location>
</feature>
<evidence type="ECO:0000313" key="2">
    <source>
        <dbReference type="EMBL" id="WHY84050.1"/>
    </source>
</evidence>
<proteinExistence type="predicted"/>